<dbReference type="InterPro" id="IPR037923">
    <property type="entry name" value="HTH-like"/>
</dbReference>
<evidence type="ECO:0000259" key="4">
    <source>
        <dbReference type="PROSITE" id="PS01124"/>
    </source>
</evidence>
<proteinExistence type="predicted"/>
<keyword evidence="1" id="KW-0805">Transcription regulation</keyword>
<protein>
    <submittedName>
        <fullName evidence="5">Helix-turn-helix domain-containing protein</fullName>
    </submittedName>
</protein>
<dbReference type="SUPFAM" id="SSF51215">
    <property type="entry name" value="Regulatory protein AraC"/>
    <property type="match status" value="1"/>
</dbReference>
<dbReference type="EMBL" id="WHOC01000160">
    <property type="protein sequence ID" value="NOU90118.1"/>
    <property type="molecule type" value="Genomic_DNA"/>
</dbReference>
<dbReference type="PROSITE" id="PS01124">
    <property type="entry name" value="HTH_ARAC_FAMILY_2"/>
    <property type="match status" value="1"/>
</dbReference>
<dbReference type="PANTHER" id="PTHR43280:SF2">
    <property type="entry name" value="HTH-TYPE TRANSCRIPTIONAL REGULATOR EXSA"/>
    <property type="match status" value="1"/>
</dbReference>
<reference evidence="5 6" key="1">
    <citation type="submission" date="2019-10" db="EMBL/GenBank/DDBJ databases">
        <title>Description of Paenibacillus choica sp. nov.</title>
        <authorList>
            <person name="Carlier A."/>
            <person name="Qi S."/>
        </authorList>
    </citation>
    <scope>NUCLEOTIDE SEQUENCE [LARGE SCALE GENOMIC DNA]</scope>
    <source>
        <strain evidence="5 6">LMG 31460</strain>
    </source>
</reference>
<name>A0ABX1Z9S5_9BACL</name>
<sequence length="308" mass="35187">MNITTGTMNNNKAVYIIQSLTFKKKSQGGRYLLSIKSVIYDDRIENWSINDKKVPHHILIFVTSGKVVYHLLDQVVELKQGDVMFIPAGTSRSCQNEDKELHQKYSTHFTSTGNADAALAPLRANGFFTCKIQNEIYFKQRFSVLLMQWFNQTSGNELICEGILTELLGWVIQEHSRKQGVSAVKQDLMNRLQSYIIHNHCKPLRLSDLADHIERSPNHVTKLFKETLGQTPVEYIRQVKVSVACELLKNSGMTIAEISDHLGFCEQSHFHRVFKTCTGLAPSAVQKGHPVAFMPLREMILRSRQIYY</sequence>
<dbReference type="InterPro" id="IPR018062">
    <property type="entry name" value="HTH_AraC-typ_CS"/>
</dbReference>
<dbReference type="InterPro" id="IPR003313">
    <property type="entry name" value="AraC-bd"/>
</dbReference>
<evidence type="ECO:0000256" key="3">
    <source>
        <dbReference type="ARBA" id="ARBA00023163"/>
    </source>
</evidence>
<keyword evidence="6" id="KW-1185">Reference proteome</keyword>
<dbReference type="InterPro" id="IPR009057">
    <property type="entry name" value="Homeodomain-like_sf"/>
</dbReference>
<dbReference type="Gene3D" id="1.10.10.60">
    <property type="entry name" value="Homeodomain-like"/>
    <property type="match status" value="2"/>
</dbReference>
<gene>
    <name evidence="5" type="ORF">GC102_30885</name>
</gene>
<dbReference type="Pfam" id="PF02311">
    <property type="entry name" value="AraC_binding"/>
    <property type="match status" value="1"/>
</dbReference>
<evidence type="ECO:0000256" key="2">
    <source>
        <dbReference type="ARBA" id="ARBA00023125"/>
    </source>
</evidence>
<dbReference type="InterPro" id="IPR018060">
    <property type="entry name" value="HTH_AraC"/>
</dbReference>
<dbReference type="Pfam" id="PF12833">
    <property type="entry name" value="HTH_18"/>
    <property type="match status" value="1"/>
</dbReference>
<evidence type="ECO:0000256" key="1">
    <source>
        <dbReference type="ARBA" id="ARBA00023015"/>
    </source>
</evidence>
<evidence type="ECO:0000313" key="6">
    <source>
        <dbReference type="Proteomes" id="UP000658690"/>
    </source>
</evidence>
<dbReference type="PROSITE" id="PS00041">
    <property type="entry name" value="HTH_ARAC_FAMILY_1"/>
    <property type="match status" value="1"/>
</dbReference>
<keyword evidence="2" id="KW-0238">DNA-binding</keyword>
<dbReference type="SUPFAM" id="SSF46689">
    <property type="entry name" value="Homeodomain-like"/>
    <property type="match status" value="2"/>
</dbReference>
<dbReference type="Proteomes" id="UP000658690">
    <property type="component" value="Unassembled WGS sequence"/>
</dbReference>
<dbReference type="PANTHER" id="PTHR43280">
    <property type="entry name" value="ARAC-FAMILY TRANSCRIPTIONAL REGULATOR"/>
    <property type="match status" value="1"/>
</dbReference>
<keyword evidence="3" id="KW-0804">Transcription</keyword>
<organism evidence="5 6">
    <name type="scientific">Paenibacillus germinis</name>
    <dbReference type="NCBI Taxonomy" id="2654979"/>
    <lineage>
        <taxon>Bacteria</taxon>
        <taxon>Bacillati</taxon>
        <taxon>Bacillota</taxon>
        <taxon>Bacilli</taxon>
        <taxon>Bacillales</taxon>
        <taxon>Paenibacillaceae</taxon>
        <taxon>Paenibacillus</taxon>
    </lineage>
</organism>
<evidence type="ECO:0000313" key="5">
    <source>
        <dbReference type="EMBL" id="NOU90118.1"/>
    </source>
</evidence>
<dbReference type="Gene3D" id="2.60.120.10">
    <property type="entry name" value="Jelly Rolls"/>
    <property type="match status" value="1"/>
</dbReference>
<accession>A0ABX1Z9S5</accession>
<dbReference type="InterPro" id="IPR014710">
    <property type="entry name" value="RmlC-like_jellyroll"/>
</dbReference>
<dbReference type="SMART" id="SM00342">
    <property type="entry name" value="HTH_ARAC"/>
    <property type="match status" value="1"/>
</dbReference>
<feature type="domain" description="HTH araC/xylS-type" evidence="4">
    <location>
        <begin position="190"/>
        <end position="288"/>
    </location>
</feature>
<comment type="caution">
    <text evidence="5">The sequence shown here is derived from an EMBL/GenBank/DDBJ whole genome shotgun (WGS) entry which is preliminary data.</text>
</comment>